<dbReference type="EMBL" id="JBKBDD010000031">
    <property type="protein sequence ID" value="MFN6548620.1"/>
    <property type="molecule type" value="Genomic_DNA"/>
</dbReference>
<name>A0ABW9LL87_9MYCO</name>
<feature type="transmembrane region" description="Helical" evidence="1">
    <location>
        <begin position="213"/>
        <end position="233"/>
    </location>
</feature>
<feature type="transmembrane region" description="Helical" evidence="1">
    <location>
        <begin position="153"/>
        <end position="173"/>
    </location>
</feature>
<reference evidence="2 3" key="1">
    <citation type="submission" date="2024-12" db="EMBL/GenBank/DDBJ databases">
        <title>The coexistence of Mycolicibacterium septicum and Mycolicibacterium nivoides in clinical samples.</title>
        <authorList>
            <person name="Wang C."/>
            <person name="Feng Y."/>
            <person name="Zong Z."/>
        </authorList>
    </citation>
    <scope>NUCLEOTIDE SEQUENCE [LARGE SCALE GENOMIC DNA]</scope>
    <source>
        <strain evidence="2 3">120309</strain>
    </source>
</reference>
<keyword evidence="3" id="KW-1185">Reference proteome</keyword>
<evidence type="ECO:0008006" key="4">
    <source>
        <dbReference type="Google" id="ProtNLM"/>
    </source>
</evidence>
<comment type="caution">
    <text evidence="2">The sequence shown here is derived from an EMBL/GenBank/DDBJ whole genome shotgun (WGS) entry which is preliminary data.</text>
</comment>
<proteinExistence type="predicted"/>
<feature type="transmembrane region" description="Helical" evidence="1">
    <location>
        <begin position="128"/>
        <end position="147"/>
    </location>
</feature>
<keyword evidence="1" id="KW-0472">Membrane</keyword>
<dbReference type="Proteomes" id="UP001635816">
    <property type="component" value="Unassembled WGS sequence"/>
</dbReference>
<keyword evidence="1" id="KW-1133">Transmembrane helix</keyword>
<sequence>MWVRYHTAPWWWRWLIISLGMTLWLALYNWTLQPREHWWTTWPAWLTATALVTVAMVLAAPFTVLGQPVSNSYAAVLRGLTAAQRAQVGRSLRHGPIPTDPAVLGAAVRAMDLSRAYRERVSPARRRLVWVIIAGFAVVLPVVEFVGHRPRMGLLYLTAGVALMVGEVLPAVLRRRRGRYLAELRAAAGADPEVAALVADAVAPALPTVRQRVIQAGFVVAVVVAASVGSAFAGSAAGRDCRTVAAVVHDISEHRELLDATRIGPGGPDLAEYRGWAQGLQRRADEVRDPAIQQHLRDIAGLSGVAVAVVEQTRRTGMSAESMIGYQRHYGNLMGKLIEAETGLVQACA</sequence>
<gene>
    <name evidence="2" type="ORF">ACK4CT_36345</name>
</gene>
<organism evidence="2 3">
    <name type="scientific">Mycolicibacterium nivoides</name>
    <dbReference type="NCBI Taxonomy" id="2487344"/>
    <lineage>
        <taxon>Bacteria</taxon>
        <taxon>Bacillati</taxon>
        <taxon>Actinomycetota</taxon>
        <taxon>Actinomycetes</taxon>
        <taxon>Mycobacteriales</taxon>
        <taxon>Mycobacteriaceae</taxon>
        <taxon>Mycolicibacterium</taxon>
    </lineage>
</organism>
<keyword evidence="1" id="KW-0812">Transmembrane</keyword>
<protein>
    <recommendedName>
        <fullName evidence="4">Integral membrane protein</fullName>
    </recommendedName>
</protein>
<feature type="transmembrane region" description="Helical" evidence="1">
    <location>
        <begin position="12"/>
        <end position="30"/>
    </location>
</feature>
<dbReference type="RefSeq" id="WP_409546008.1">
    <property type="nucleotide sequence ID" value="NZ_JBKBDD010000031.1"/>
</dbReference>
<evidence type="ECO:0000313" key="2">
    <source>
        <dbReference type="EMBL" id="MFN6548620.1"/>
    </source>
</evidence>
<evidence type="ECO:0000313" key="3">
    <source>
        <dbReference type="Proteomes" id="UP001635816"/>
    </source>
</evidence>
<evidence type="ECO:0000256" key="1">
    <source>
        <dbReference type="SAM" id="Phobius"/>
    </source>
</evidence>
<accession>A0ABW9LL87</accession>
<feature type="transmembrane region" description="Helical" evidence="1">
    <location>
        <begin position="42"/>
        <end position="65"/>
    </location>
</feature>